<organism evidence="1 2">
    <name type="scientific">Aspergillus lucknowensis</name>
    <dbReference type="NCBI Taxonomy" id="176173"/>
    <lineage>
        <taxon>Eukaryota</taxon>
        <taxon>Fungi</taxon>
        <taxon>Dikarya</taxon>
        <taxon>Ascomycota</taxon>
        <taxon>Pezizomycotina</taxon>
        <taxon>Eurotiomycetes</taxon>
        <taxon>Eurotiomycetidae</taxon>
        <taxon>Eurotiales</taxon>
        <taxon>Aspergillaceae</taxon>
        <taxon>Aspergillus</taxon>
        <taxon>Aspergillus subgen. Nidulantes</taxon>
    </lineage>
</organism>
<sequence length="163" mass="18589">MLKQVSLPLDFLYPLDADNKPKAAALHWPHLKALVLEGDPIFENNSVDRFDPITRRCRYRCNIAVDVLHELYISMAHAVHNMPALAMIRHTTCGLVQMSFDLSVDQDSGQFSISWDATDGYKPDRRVAMAWGFDFDTLRSEDGRWTVELPNWRLGRGRGASVE</sequence>
<evidence type="ECO:0000313" key="2">
    <source>
        <dbReference type="Proteomes" id="UP001610432"/>
    </source>
</evidence>
<keyword evidence="2" id="KW-1185">Reference proteome</keyword>
<reference evidence="1 2" key="1">
    <citation type="submission" date="2024-07" db="EMBL/GenBank/DDBJ databases">
        <title>Section-level genome sequencing and comparative genomics of Aspergillus sections Usti and Cavernicolus.</title>
        <authorList>
            <consortium name="Lawrence Berkeley National Laboratory"/>
            <person name="Nybo J.L."/>
            <person name="Vesth T.C."/>
            <person name="Theobald S."/>
            <person name="Frisvad J.C."/>
            <person name="Larsen T.O."/>
            <person name="Kjaerboelling I."/>
            <person name="Rothschild-Mancinelli K."/>
            <person name="Lyhne E.K."/>
            <person name="Kogle M.E."/>
            <person name="Barry K."/>
            <person name="Clum A."/>
            <person name="Na H."/>
            <person name="Ledsgaard L."/>
            <person name="Lin J."/>
            <person name="Lipzen A."/>
            <person name="Kuo A."/>
            <person name="Riley R."/>
            <person name="Mondo S."/>
            <person name="Labutti K."/>
            <person name="Haridas S."/>
            <person name="Pangalinan J."/>
            <person name="Salamov A.A."/>
            <person name="Simmons B.A."/>
            <person name="Magnuson J.K."/>
            <person name="Chen J."/>
            <person name="Drula E."/>
            <person name="Henrissat B."/>
            <person name="Wiebenga A."/>
            <person name="Lubbers R.J."/>
            <person name="Gomes A.C."/>
            <person name="Macurrencykelacurrency M.R."/>
            <person name="Stajich J."/>
            <person name="Grigoriev I.V."/>
            <person name="Mortensen U.H."/>
            <person name="De Vries R.P."/>
            <person name="Baker S.E."/>
            <person name="Andersen M.R."/>
        </authorList>
    </citation>
    <scope>NUCLEOTIDE SEQUENCE [LARGE SCALE GENOMIC DNA]</scope>
    <source>
        <strain evidence="1 2">CBS 449.75</strain>
    </source>
</reference>
<dbReference type="EMBL" id="JBFXLQ010000009">
    <property type="protein sequence ID" value="KAL2869447.1"/>
    <property type="molecule type" value="Genomic_DNA"/>
</dbReference>
<proteinExistence type="predicted"/>
<dbReference type="RefSeq" id="XP_070888426.1">
    <property type="nucleotide sequence ID" value="XM_071027514.1"/>
</dbReference>
<dbReference type="GeneID" id="98142586"/>
<comment type="caution">
    <text evidence="1">The sequence shown here is derived from an EMBL/GenBank/DDBJ whole genome shotgun (WGS) entry which is preliminary data.</text>
</comment>
<evidence type="ECO:0008006" key="3">
    <source>
        <dbReference type="Google" id="ProtNLM"/>
    </source>
</evidence>
<protein>
    <recommendedName>
        <fullName evidence="3">SnoaL-like domain-containing protein</fullName>
    </recommendedName>
</protein>
<name>A0ABR4LYH7_9EURO</name>
<gene>
    <name evidence="1" type="ORF">BJX67DRAFT_331817</name>
</gene>
<evidence type="ECO:0000313" key="1">
    <source>
        <dbReference type="EMBL" id="KAL2869447.1"/>
    </source>
</evidence>
<dbReference type="Proteomes" id="UP001610432">
    <property type="component" value="Unassembled WGS sequence"/>
</dbReference>
<accession>A0ABR4LYH7</accession>